<dbReference type="Gene3D" id="1.10.245.10">
    <property type="entry name" value="SWIB/MDM2 domain"/>
    <property type="match status" value="1"/>
</dbReference>
<evidence type="ECO:0000259" key="2">
    <source>
        <dbReference type="PROSITE" id="PS51925"/>
    </source>
</evidence>
<dbReference type="Proteomes" id="UP000799776">
    <property type="component" value="Unassembled WGS sequence"/>
</dbReference>
<dbReference type="OrthoDB" id="10263741at2759"/>
<protein>
    <recommendedName>
        <fullName evidence="2">DM2 domain-containing protein</fullName>
    </recommendedName>
</protein>
<feature type="compositionally biased region" description="Basic and acidic residues" evidence="1">
    <location>
        <begin position="159"/>
        <end position="178"/>
    </location>
</feature>
<dbReference type="PANTHER" id="PTHR13844">
    <property type="entry name" value="SWI/SNF-RELATED MATRIX-ASSOCIATED ACTIN-DEPENDENT REGULATOR OF CHROMATIN SUBFAMILY D"/>
    <property type="match status" value="1"/>
</dbReference>
<sequence>MIRWADLETTLSRNPGPMVQPQHPPQMTAQQLQQQQVAEQHKRELARRQSRKPTDKNIPDGIEDLVVGDGVQRYRALRDVERKLDAIMMRKRLDINDSIGRNLTRYRTLRIWVSNTAENQPWQQSGMDSDAFDFGSESQATYRVKIEGRLLDDEDEDEIATREKDQQDADAMDHDGEGAPKPARKPMPQQRRTKLSHFFKSISIDFDRSRSLQPDGYTQIEWRKPENAANAPSDSAANFDTLEFERKSDENINVTINLFRDETPERFKLSKPLAELLGTDEEDRAGIMMGIWNYIRANNLQEDEDSRKIRCDERLKAIFDNVPHIPFPSIQQAIVPHLSPLPPLQLPYTIRVDQSYIAPDDSSPPSKPTIYDVLVPLDDPLRALISTLNAPQAASADKSGSSAHALQTIAAIDEQLALVVQALQHSKSKHAFFNAMAADPVRFVKRWVSSQQRDLEVLLGEAGRGGGEDATGVEWRKGGDLGIWGGENAREGVGVWLARMGGKPGSLGLH</sequence>
<dbReference type="PROSITE" id="PS51925">
    <property type="entry name" value="SWIB_MDM2"/>
    <property type="match status" value="1"/>
</dbReference>
<dbReference type="AlphaFoldDB" id="A0A9P4I545"/>
<name>A0A9P4I545_9PEZI</name>
<evidence type="ECO:0000313" key="4">
    <source>
        <dbReference type="Proteomes" id="UP000799776"/>
    </source>
</evidence>
<dbReference type="Pfam" id="PF02201">
    <property type="entry name" value="SWIB"/>
    <property type="match status" value="1"/>
</dbReference>
<reference evidence="3" key="1">
    <citation type="journal article" date="2020" name="Stud. Mycol.">
        <title>101 Dothideomycetes genomes: a test case for predicting lifestyles and emergence of pathogens.</title>
        <authorList>
            <person name="Haridas S."/>
            <person name="Albert R."/>
            <person name="Binder M."/>
            <person name="Bloem J."/>
            <person name="Labutti K."/>
            <person name="Salamov A."/>
            <person name="Andreopoulos B."/>
            <person name="Baker S."/>
            <person name="Barry K."/>
            <person name="Bills G."/>
            <person name="Bluhm B."/>
            <person name="Cannon C."/>
            <person name="Castanera R."/>
            <person name="Culley D."/>
            <person name="Daum C."/>
            <person name="Ezra D."/>
            <person name="Gonzalez J."/>
            <person name="Henrissat B."/>
            <person name="Kuo A."/>
            <person name="Liang C."/>
            <person name="Lipzen A."/>
            <person name="Lutzoni F."/>
            <person name="Magnuson J."/>
            <person name="Mondo S."/>
            <person name="Nolan M."/>
            <person name="Ohm R."/>
            <person name="Pangilinan J."/>
            <person name="Park H.-J."/>
            <person name="Ramirez L."/>
            <person name="Alfaro M."/>
            <person name="Sun H."/>
            <person name="Tritt A."/>
            <person name="Yoshinaga Y."/>
            <person name="Zwiers L.-H."/>
            <person name="Turgeon B."/>
            <person name="Goodwin S."/>
            <person name="Spatafora J."/>
            <person name="Crous P."/>
            <person name="Grigoriev I."/>
        </authorList>
    </citation>
    <scope>NUCLEOTIDE SEQUENCE</scope>
    <source>
        <strain evidence="3">CBS 121410</strain>
    </source>
</reference>
<feature type="region of interest" description="Disordered" evidence="1">
    <location>
        <begin position="153"/>
        <end position="192"/>
    </location>
</feature>
<evidence type="ECO:0000313" key="3">
    <source>
        <dbReference type="EMBL" id="KAF2091981.1"/>
    </source>
</evidence>
<dbReference type="InterPro" id="IPR019835">
    <property type="entry name" value="SWIB_domain"/>
</dbReference>
<organism evidence="3 4">
    <name type="scientific">Saccharata proteae CBS 121410</name>
    <dbReference type="NCBI Taxonomy" id="1314787"/>
    <lineage>
        <taxon>Eukaryota</taxon>
        <taxon>Fungi</taxon>
        <taxon>Dikarya</taxon>
        <taxon>Ascomycota</taxon>
        <taxon>Pezizomycotina</taxon>
        <taxon>Dothideomycetes</taxon>
        <taxon>Dothideomycetes incertae sedis</taxon>
        <taxon>Botryosphaeriales</taxon>
        <taxon>Saccharataceae</taxon>
        <taxon>Saccharata</taxon>
    </lineage>
</organism>
<feature type="domain" description="DM2" evidence="2">
    <location>
        <begin position="262"/>
        <end position="340"/>
    </location>
</feature>
<dbReference type="CDD" id="cd10568">
    <property type="entry name" value="SWIB_like"/>
    <property type="match status" value="1"/>
</dbReference>
<dbReference type="InterPro" id="IPR003121">
    <property type="entry name" value="SWIB_MDM2_domain"/>
</dbReference>
<accession>A0A9P4I545</accession>
<gene>
    <name evidence="3" type="ORF">K490DRAFT_31534</name>
</gene>
<dbReference type="SMART" id="SM00151">
    <property type="entry name" value="SWIB"/>
    <property type="match status" value="1"/>
</dbReference>
<dbReference type="InterPro" id="IPR036885">
    <property type="entry name" value="SWIB_MDM2_dom_sf"/>
</dbReference>
<evidence type="ECO:0000256" key="1">
    <source>
        <dbReference type="SAM" id="MobiDB-lite"/>
    </source>
</evidence>
<dbReference type="SUPFAM" id="SSF47592">
    <property type="entry name" value="SWIB/MDM2 domain"/>
    <property type="match status" value="1"/>
</dbReference>
<comment type="caution">
    <text evidence="3">The sequence shown here is derived from an EMBL/GenBank/DDBJ whole genome shotgun (WGS) entry which is preliminary data.</text>
</comment>
<proteinExistence type="predicted"/>
<keyword evidence="4" id="KW-1185">Reference proteome</keyword>
<dbReference type="EMBL" id="ML978711">
    <property type="protein sequence ID" value="KAF2091981.1"/>
    <property type="molecule type" value="Genomic_DNA"/>
</dbReference>